<evidence type="ECO:0000313" key="2">
    <source>
        <dbReference type="Proteomes" id="UP000251891"/>
    </source>
</evidence>
<dbReference type="Proteomes" id="UP000251891">
    <property type="component" value="Unassembled WGS sequence"/>
</dbReference>
<dbReference type="Gene3D" id="2.30.320.10">
    <property type="entry name" value="YwqG-like"/>
    <property type="match status" value="1"/>
</dbReference>
<organism evidence="1 2">
    <name type="scientific">Actinomadura craniellae</name>
    <dbReference type="NCBI Taxonomy" id="2231787"/>
    <lineage>
        <taxon>Bacteria</taxon>
        <taxon>Bacillati</taxon>
        <taxon>Actinomycetota</taxon>
        <taxon>Actinomycetes</taxon>
        <taxon>Streptosporangiales</taxon>
        <taxon>Thermomonosporaceae</taxon>
        <taxon>Actinomadura</taxon>
    </lineage>
</organism>
<proteinExistence type="predicted"/>
<dbReference type="EMBL" id="QLYX01000001">
    <property type="protein sequence ID" value="RAY17272.1"/>
    <property type="molecule type" value="Genomic_DNA"/>
</dbReference>
<evidence type="ECO:0008006" key="3">
    <source>
        <dbReference type="Google" id="ProtNLM"/>
    </source>
</evidence>
<sequence length="336" mass="37850">MVRTTPPRPVNVVAVFPEVAEMARTATRLHPRRGHPTVHDSSVGGPLLWPADEAWPVCAAGGDHEAYELTTLADVRTLRRILVAAWARPRSPRTNLLTAEEEAVVDRIHDGYPLRELPGGPLPMIPVAQLYARDVPDLPCPEGMDLLQVLWCPFPDVENSSSAMHLRWRRSADVTDVLRRPPEPAFVGGEDYVPFPCLLHPEQVTEYQVNPETHPELAERFYRWIREQELNYDGDLSIAPGWKIGGWPARWTFTDPPAPEYWRCEECGAPVDALLTIDSSEWDGASGSWRPLEDDPDEPGYPSAYWATMVTIGRGYTLQVYRCTNSVEHPPLTFMQ</sequence>
<protein>
    <recommendedName>
        <fullName evidence="3">DUF1963 domain-containing protein</fullName>
    </recommendedName>
</protein>
<dbReference type="AlphaFoldDB" id="A0A365HE24"/>
<dbReference type="OrthoDB" id="4332009at2"/>
<comment type="caution">
    <text evidence="1">The sequence shown here is derived from an EMBL/GenBank/DDBJ whole genome shotgun (WGS) entry which is preliminary data.</text>
</comment>
<accession>A0A365HE24</accession>
<reference evidence="1 2" key="1">
    <citation type="submission" date="2018-06" db="EMBL/GenBank/DDBJ databases">
        <title>Actinomadura craniellae sp. nov. isolated from marine sponge Craniella sp.</title>
        <authorList>
            <person name="Li L."/>
            <person name="Xu Q.H."/>
            <person name="Lin H.W."/>
            <person name="Lu Y.H."/>
        </authorList>
    </citation>
    <scope>NUCLEOTIDE SEQUENCE [LARGE SCALE GENOMIC DNA]</scope>
    <source>
        <strain evidence="1 2">LHW63021</strain>
    </source>
</reference>
<evidence type="ECO:0000313" key="1">
    <source>
        <dbReference type="EMBL" id="RAY17272.1"/>
    </source>
</evidence>
<name>A0A365HE24_9ACTN</name>
<keyword evidence="2" id="KW-1185">Reference proteome</keyword>
<gene>
    <name evidence="1" type="ORF">DPM19_00930</name>
</gene>